<dbReference type="PRINTS" id="PR00038">
    <property type="entry name" value="HTHLUXR"/>
</dbReference>
<dbReference type="EMBL" id="WOGT01000001">
    <property type="protein sequence ID" value="MUN54060.1"/>
    <property type="molecule type" value="Genomic_DNA"/>
</dbReference>
<dbReference type="Pfam" id="PF00072">
    <property type="entry name" value="Response_reg"/>
    <property type="match status" value="1"/>
</dbReference>
<organism evidence="8 9">
    <name type="scientific">Rothia koreensis</name>
    <dbReference type="NCBI Taxonomy" id="592378"/>
    <lineage>
        <taxon>Bacteria</taxon>
        <taxon>Bacillati</taxon>
        <taxon>Actinomycetota</taxon>
        <taxon>Actinomycetes</taxon>
        <taxon>Micrococcales</taxon>
        <taxon>Micrococcaceae</taxon>
        <taxon>Rothia</taxon>
    </lineage>
</organism>
<keyword evidence="3" id="KW-0238">DNA-binding</keyword>
<dbReference type="SMART" id="SM00448">
    <property type="entry name" value="REC"/>
    <property type="match status" value="1"/>
</dbReference>
<dbReference type="Gene3D" id="3.40.50.2300">
    <property type="match status" value="1"/>
</dbReference>
<feature type="modified residue" description="4-aspartylphosphate" evidence="5">
    <location>
        <position position="52"/>
    </location>
</feature>
<dbReference type="PANTHER" id="PTHR43214:SF24">
    <property type="entry name" value="TRANSCRIPTIONAL REGULATORY PROTEIN NARL-RELATED"/>
    <property type="match status" value="1"/>
</dbReference>
<dbReference type="CDD" id="cd06170">
    <property type="entry name" value="LuxR_C_like"/>
    <property type="match status" value="1"/>
</dbReference>
<evidence type="ECO:0000259" key="7">
    <source>
        <dbReference type="PROSITE" id="PS50110"/>
    </source>
</evidence>
<feature type="domain" description="HTH luxR-type" evidence="6">
    <location>
        <begin position="146"/>
        <end position="217"/>
    </location>
</feature>
<evidence type="ECO:0000256" key="3">
    <source>
        <dbReference type="ARBA" id="ARBA00023125"/>
    </source>
</evidence>
<dbReference type="OrthoDB" id="9808843at2"/>
<dbReference type="SMART" id="SM00421">
    <property type="entry name" value="HTH_LUXR"/>
    <property type="match status" value="1"/>
</dbReference>
<dbReference type="PANTHER" id="PTHR43214">
    <property type="entry name" value="TWO-COMPONENT RESPONSE REGULATOR"/>
    <property type="match status" value="1"/>
</dbReference>
<sequence>MRIVIADDSALLRQGLRLILEDDGHEVIADVEDGPSMKRAALELDPDLTVCDIRMPPSHTDEGLRASVEVRRERPNAPILLLSQYVVLAYAEDLVASGTGSIGYVLKDRVSDIDAFLDSCRRVADGGTVLDPHVVQQLLLRDKHGGDAPLASLTSRETEVLGLMAEGHTNAGIAEALFIGEGGVEKHCQRIFAKLGLTEADDVHRRVTAVLRYLKRGGAT</sequence>
<evidence type="ECO:0000256" key="1">
    <source>
        <dbReference type="ARBA" id="ARBA00022553"/>
    </source>
</evidence>
<evidence type="ECO:0000256" key="4">
    <source>
        <dbReference type="ARBA" id="ARBA00023163"/>
    </source>
</evidence>
<evidence type="ECO:0000256" key="5">
    <source>
        <dbReference type="PROSITE-ProRule" id="PRU00169"/>
    </source>
</evidence>
<dbReference type="SUPFAM" id="SSF46894">
    <property type="entry name" value="C-terminal effector domain of the bipartite response regulators"/>
    <property type="match status" value="1"/>
</dbReference>
<protein>
    <submittedName>
        <fullName evidence="8">Response regulator</fullName>
    </submittedName>
</protein>
<dbReference type="SUPFAM" id="SSF52172">
    <property type="entry name" value="CheY-like"/>
    <property type="match status" value="1"/>
</dbReference>
<proteinExistence type="predicted"/>
<gene>
    <name evidence="8" type="ORF">GMA10_02270</name>
</gene>
<dbReference type="PROSITE" id="PS50043">
    <property type="entry name" value="HTH_LUXR_2"/>
    <property type="match status" value="1"/>
</dbReference>
<dbReference type="Proteomes" id="UP000462152">
    <property type="component" value="Unassembled WGS sequence"/>
</dbReference>
<dbReference type="GO" id="GO:0000160">
    <property type="term" value="P:phosphorelay signal transduction system"/>
    <property type="evidence" value="ECO:0007669"/>
    <property type="project" value="InterPro"/>
</dbReference>
<keyword evidence="9" id="KW-1185">Reference proteome</keyword>
<accession>A0A7K1LG33</accession>
<evidence type="ECO:0000313" key="8">
    <source>
        <dbReference type="EMBL" id="MUN54060.1"/>
    </source>
</evidence>
<keyword evidence="1 5" id="KW-0597">Phosphoprotein</keyword>
<keyword evidence="2" id="KW-0805">Transcription regulation</keyword>
<dbReference type="RefSeq" id="WP_129314148.1">
    <property type="nucleotide sequence ID" value="NZ_NOIQ01000001.1"/>
</dbReference>
<dbReference type="CDD" id="cd17535">
    <property type="entry name" value="REC_NarL-like"/>
    <property type="match status" value="1"/>
</dbReference>
<dbReference type="InterPro" id="IPR000792">
    <property type="entry name" value="Tscrpt_reg_LuxR_C"/>
</dbReference>
<name>A0A7K1LG33_9MICC</name>
<reference evidence="8 9" key="1">
    <citation type="submission" date="2019-12" db="EMBL/GenBank/DDBJ databases">
        <authorList>
            <person name="Li J."/>
            <person name="Shi Y."/>
            <person name="Xu G."/>
            <person name="Xiao D."/>
            <person name="Ran X."/>
        </authorList>
    </citation>
    <scope>NUCLEOTIDE SEQUENCE [LARGE SCALE GENOMIC DNA]</scope>
    <source>
        <strain evidence="8 9">JCM 15915</strain>
    </source>
</reference>
<dbReference type="Pfam" id="PF00196">
    <property type="entry name" value="GerE"/>
    <property type="match status" value="1"/>
</dbReference>
<dbReference type="InterPro" id="IPR011006">
    <property type="entry name" value="CheY-like_superfamily"/>
</dbReference>
<evidence type="ECO:0000256" key="2">
    <source>
        <dbReference type="ARBA" id="ARBA00023015"/>
    </source>
</evidence>
<evidence type="ECO:0000259" key="6">
    <source>
        <dbReference type="PROSITE" id="PS50043"/>
    </source>
</evidence>
<dbReference type="AlphaFoldDB" id="A0A7K1LG33"/>
<keyword evidence="4" id="KW-0804">Transcription</keyword>
<dbReference type="InterPro" id="IPR016032">
    <property type="entry name" value="Sig_transdc_resp-reg_C-effctor"/>
</dbReference>
<dbReference type="PROSITE" id="PS50110">
    <property type="entry name" value="RESPONSE_REGULATORY"/>
    <property type="match status" value="1"/>
</dbReference>
<feature type="domain" description="Response regulatory" evidence="7">
    <location>
        <begin position="2"/>
        <end position="122"/>
    </location>
</feature>
<dbReference type="InterPro" id="IPR058245">
    <property type="entry name" value="NreC/VraR/RcsB-like_REC"/>
</dbReference>
<dbReference type="InterPro" id="IPR039420">
    <property type="entry name" value="WalR-like"/>
</dbReference>
<dbReference type="GO" id="GO:0006355">
    <property type="term" value="P:regulation of DNA-templated transcription"/>
    <property type="evidence" value="ECO:0007669"/>
    <property type="project" value="InterPro"/>
</dbReference>
<dbReference type="GO" id="GO:0003677">
    <property type="term" value="F:DNA binding"/>
    <property type="evidence" value="ECO:0007669"/>
    <property type="project" value="UniProtKB-KW"/>
</dbReference>
<dbReference type="InterPro" id="IPR001789">
    <property type="entry name" value="Sig_transdc_resp-reg_receiver"/>
</dbReference>
<comment type="caution">
    <text evidence="8">The sequence shown here is derived from an EMBL/GenBank/DDBJ whole genome shotgun (WGS) entry which is preliminary data.</text>
</comment>
<evidence type="ECO:0000313" key="9">
    <source>
        <dbReference type="Proteomes" id="UP000462152"/>
    </source>
</evidence>